<dbReference type="EMBL" id="WNYA01000006">
    <property type="protein sequence ID" value="KAG8568513.1"/>
    <property type="molecule type" value="Genomic_DNA"/>
</dbReference>
<evidence type="ECO:0000313" key="3">
    <source>
        <dbReference type="Proteomes" id="UP000824782"/>
    </source>
</evidence>
<comment type="caution">
    <text evidence="2">The sequence shown here is derived from an EMBL/GenBank/DDBJ whole genome shotgun (WGS) entry which is preliminary data.</text>
</comment>
<keyword evidence="1" id="KW-0812">Transmembrane</keyword>
<evidence type="ECO:0000313" key="2">
    <source>
        <dbReference type="EMBL" id="KAG8568513.1"/>
    </source>
</evidence>
<dbReference type="Proteomes" id="UP000824782">
    <property type="component" value="Unassembled WGS sequence"/>
</dbReference>
<accession>A0AAV7B7F6</accession>
<gene>
    <name evidence="2" type="ORF">GDO81_014036</name>
</gene>
<keyword evidence="1" id="KW-0472">Membrane</keyword>
<dbReference type="AlphaFoldDB" id="A0AAV7B7F6"/>
<keyword evidence="1" id="KW-1133">Transmembrane helix</keyword>
<feature type="transmembrane region" description="Helical" evidence="1">
    <location>
        <begin position="60"/>
        <end position="80"/>
    </location>
</feature>
<reference evidence="2" key="1">
    <citation type="thesis" date="2020" institute="ProQuest LLC" country="789 East Eisenhower Parkway, Ann Arbor, MI, USA">
        <title>Comparative Genomics and Chromosome Evolution.</title>
        <authorList>
            <person name="Mudd A.B."/>
        </authorList>
    </citation>
    <scope>NUCLEOTIDE SEQUENCE</scope>
    <source>
        <strain evidence="2">237g6f4</strain>
        <tissue evidence="2">Blood</tissue>
    </source>
</reference>
<proteinExistence type="predicted"/>
<evidence type="ECO:0000256" key="1">
    <source>
        <dbReference type="SAM" id="Phobius"/>
    </source>
</evidence>
<name>A0AAV7B7F6_ENGPU</name>
<keyword evidence="3" id="KW-1185">Reference proteome</keyword>
<evidence type="ECO:0008006" key="4">
    <source>
        <dbReference type="Google" id="ProtNLM"/>
    </source>
</evidence>
<sequence>MVTVITELHGLPTQQPGTARHIPQKYCMHCGWHNIQKKVSLASANHDISMLVLMWFRPCLVIPLGLYIVVLCTYCTGVIFRAMVDF</sequence>
<organism evidence="2 3">
    <name type="scientific">Engystomops pustulosus</name>
    <name type="common">Tungara frog</name>
    <name type="synonym">Physalaemus pustulosus</name>
    <dbReference type="NCBI Taxonomy" id="76066"/>
    <lineage>
        <taxon>Eukaryota</taxon>
        <taxon>Metazoa</taxon>
        <taxon>Chordata</taxon>
        <taxon>Craniata</taxon>
        <taxon>Vertebrata</taxon>
        <taxon>Euteleostomi</taxon>
        <taxon>Amphibia</taxon>
        <taxon>Batrachia</taxon>
        <taxon>Anura</taxon>
        <taxon>Neobatrachia</taxon>
        <taxon>Hyloidea</taxon>
        <taxon>Leptodactylidae</taxon>
        <taxon>Leiuperinae</taxon>
        <taxon>Engystomops</taxon>
    </lineage>
</organism>
<protein>
    <recommendedName>
        <fullName evidence="4">LITAF domain-containing protein</fullName>
    </recommendedName>
</protein>